<evidence type="ECO:0000313" key="2">
    <source>
        <dbReference type="EMBL" id="KAK3789858.1"/>
    </source>
</evidence>
<proteinExistence type="predicted"/>
<evidence type="ECO:0000313" key="3">
    <source>
        <dbReference type="Proteomes" id="UP001283361"/>
    </source>
</evidence>
<feature type="compositionally biased region" description="Basic and acidic residues" evidence="1">
    <location>
        <begin position="72"/>
        <end position="94"/>
    </location>
</feature>
<organism evidence="2 3">
    <name type="scientific">Elysia crispata</name>
    <name type="common">lettuce slug</name>
    <dbReference type="NCBI Taxonomy" id="231223"/>
    <lineage>
        <taxon>Eukaryota</taxon>
        <taxon>Metazoa</taxon>
        <taxon>Spiralia</taxon>
        <taxon>Lophotrochozoa</taxon>
        <taxon>Mollusca</taxon>
        <taxon>Gastropoda</taxon>
        <taxon>Heterobranchia</taxon>
        <taxon>Euthyneura</taxon>
        <taxon>Panpulmonata</taxon>
        <taxon>Sacoglossa</taxon>
        <taxon>Placobranchoidea</taxon>
        <taxon>Plakobranchidae</taxon>
        <taxon>Elysia</taxon>
    </lineage>
</organism>
<protein>
    <submittedName>
        <fullName evidence="2">Uncharacterized protein</fullName>
    </submittedName>
</protein>
<accession>A0AAE1ALH9</accession>
<name>A0AAE1ALH9_9GAST</name>
<reference evidence="2" key="1">
    <citation type="journal article" date="2023" name="G3 (Bethesda)">
        <title>A reference genome for the long-term kleptoplast-retaining sea slug Elysia crispata morphotype clarki.</title>
        <authorList>
            <person name="Eastman K.E."/>
            <person name="Pendleton A.L."/>
            <person name="Shaikh M.A."/>
            <person name="Suttiyut T."/>
            <person name="Ogas R."/>
            <person name="Tomko P."/>
            <person name="Gavelis G."/>
            <person name="Widhalm J.R."/>
            <person name="Wisecaver J.H."/>
        </authorList>
    </citation>
    <scope>NUCLEOTIDE SEQUENCE</scope>
    <source>
        <strain evidence="2">ECLA1</strain>
    </source>
</reference>
<dbReference type="Proteomes" id="UP001283361">
    <property type="component" value="Unassembled WGS sequence"/>
</dbReference>
<comment type="caution">
    <text evidence="2">The sequence shown here is derived from an EMBL/GenBank/DDBJ whole genome shotgun (WGS) entry which is preliminary data.</text>
</comment>
<gene>
    <name evidence="2" type="ORF">RRG08_060411</name>
</gene>
<sequence length="133" mass="15166">MMETFSIRYIDSRETGPRLPKPVSKPDTDSRETVRDYLSQCLNQIQTAAGQVRDYLTQCLNQTQTAARQHRQPRDSSRLPKPVSKPDTDSRETGPRIPNPVSEPDTDSRETVRDYLTQCLNQTQTAARQSEIT</sequence>
<dbReference type="EMBL" id="JAWDGP010001626">
    <property type="protein sequence ID" value="KAK3789858.1"/>
    <property type="molecule type" value="Genomic_DNA"/>
</dbReference>
<evidence type="ECO:0000256" key="1">
    <source>
        <dbReference type="SAM" id="MobiDB-lite"/>
    </source>
</evidence>
<dbReference type="AlphaFoldDB" id="A0AAE1ALH9"/>
<feature type="region of interest" description="Disordered" evidence="1">
    <location>
        <begin position="63"/>
        <end position="113"/>
    </location>
</feature>
<feature type="region of interest" description="Disordered" evidence="1">
    <location>
        <begin position="1"/>
        <end position="32"/>
    </location>
</feature>
<keyword evidence="3" id="KW-1185">Reference proteome</keyword>